<keyword evidence="1" id="KW-0106">Calcium</keyword>
<accession>A0AAE0TCQ5</accession>
<proteinExistence type="predicted"/>
<protein>
    <recommendedName>
        <fullName evidence="2">EF-hand domain-containing protein</fullName>
    </recommendedName>
</protein>
<dbReference type="SUPFAM" id="SSF47473">
    <property type="entry name" value="EF-hand"/>
    <property type="match status" value="1"/>
</dbReference>
<reference evidence="3" key="3">
    <citation type="submission" date="2023-05" db="EMBL/GenBank/DDBJ databases">
        <authorList>
            <person name="Smith C.H."/>
        </authorList>
    </citation>
    <scope>NUCLEOTIDE SEQUENCE</scope>
    <source>
        <strain evidence="3">CHS0354</strain>
        <tissue evidence="3">Mantle</tissue>
    </source>
</reference>
<feature type="domain" description="EF-hand" evidence="2">
    <location>
        <begin position="7"/>
        <end position="42"/>
    </location>
</feature>
<dbReference type="EMBL" id="JAEAOA010000629">
    <property type="protein sequence ID" value="KAK3608000.1"/>
    <property type="molecule type" value="Genomic_DNA"/>
</dbReference>
<evidence type="ECO:0000313" key="4">
    <source>
        <dbReference type="Proteomes" id="UP001195483"/>
    </source>
</evidence>
<organism evidence="3 4">
    <name type="scientific">Potamilus streckersoni</name>
    <dbReference type="NCBI Taxonomy" id="2493646"/>
    <lineage>
        <taxon>Eukaryota</taxon>
        <taxon>Metazoa</taxon>
        <taxon>Spiralia</taxon>
        <taxon>Lophotrochozoa</taxon>
        <taxon>Mollusca</taxon>
        <taxon>Bivalvia</taxon>
        <taxon>Autobranchia</taxon>
        <taxon>Heteroconchia</taxon>
        <taxon>Palaeoheterodonta</taxon>
        <taxon>Unionida</taxon>
        <taxon>Unionoidea</taxon>
        <taxon>Unionidae</taxon>
        <taxon>Ambleminae</taxon>
        <taxon>Lampsilini</taxon>
        <taxon>Potamilus</taxon>
    </lineage>
</organism>
<dbReference type="InterPro" id="IPR018247">
    <property type="entry name" value="EF_Hand_1_Ca_BS"/>
</dbReference>
<dbReference type="GO" id="GO:0005509">
    <property type="term" value="F:calcium ion binding"/>
    <property type="evidence" value="ECO:0007669"/>
    <property type="project" value="InterPro"/>
</dbReference>
<dbReference type="AlphaFoldDB" id="A0AAE0TCQ5"/>
<sequence>MMKPKIVDEQELKKVFDGMDKDKDGFLSASDLKSSFEEDGFILTDFDTDHILKHGHREKNKLTFKEFCRFSGK</sequence>
<evidence type="ECO:0000313" key="3">
    <source>
        <dbReference type="EMBL" id="KAK3608000.1"/>
    </source>
</evidence>
<dbReference type="InterPro" id="IPR011992">
    <property type="entry name" value="EF-hand-dom_pair"/>
</dbReference>
<gene>
    <name evidence="3" type="ORF">CHS0354_009935</name>
</gene>
<dbReference type="InterPro" id="IPR002048">
    <property type="entry name" value="EF_hand_dom"/>
</dbReference>
<evidence type="ECO:0000259" key="2">
    <source>
        <dbReference type="PROSITE" id="PS50222"/>
    </source>
</evidence>
<name>A0AAE0TCQ5_9BIVA</name>
<dbReference type="Gene3D" id="1.10.238.10">
    <property type="entry name" value="EF-hand"/>
    <property type="match status" value="1"/>
</dbReference>
<reference evidence="3" key="2">
    <citation type="journal article" date="2021" name="Genome Biol. Evol.">
        <title>Developing a high-quality reference genome for a parasitic bivalve with doubly uniparental inheritance (Bivalvia: Unionida).</title>
        <authorList>
            <person name="Smith C.H."/>
        </authorList>
    </citation>
    <scope>NUCLEOTIDE SEQUENCE</scope>
    <source>
        <strain evidence="3">CHS0354</strain>
        <tissue evidence="3">Mantle</tissue>
    </source>
</reference>
<evidence type="ECO:0000256" key="1">
    <source>
        <dbReference type="ARBA" id="ARBA00022837"/>
    </source>
</evidence>
<dbReference type="PROSITE" id="PS50222">
    <property type="entry name" value="EF_HAND_2"/>
    <property type="match status" value="1"/>
</dbReference>
<comment type="caution">
    <text evidence="3">The sequence shown here is derived from an EMBL/GenBank/DDBJ whole genome shotgun (WGS) entry which is preliminary data.</text>
</comment>
<dbReference type="Pfam" id="PF13405">
    <property type="entry name" value="EF-hand_6"/>
    <property type="match status" value="1"/>
</dbReference>
<reference evidence="3" key="1">
    <citation type="journal article" date="2021" name="Genome Biol. Evol.">
        <title>A High-Quality Reference Genome for a Parasitic Bivalve with Doubly Uniparental Inheritance (Bivalvia: Unionida).</title>
        <authorList>
            <person name="Smith C.H."/>
        </authorList>
    </citation>
    <scope>NUCLEOTIDE SEQUENCE</scope>
    <source>
        <strain evidence="3">CHS0354</strain>
    </source>
</reference>
<dbReference type="Proteomes" id="UP001195483">
    <property type="component" value="Unassembled WGS sequence"/>
</dbReference>
<keyword evidence="4" id="KW-1185">Reference proteome</keyword>
<dbReference type="PROSITE" id="PS00018">
    <property type="entry name" value="EF_HAND_1"/>
    <property type="match status" value="1"/>
</dbReference>